<proteinExistence type="predicted"/>
<gene>
    <name evidence="1" type="ORF">AKAME5_000402500</name>
</gene>
<organism evidence="1 2">
    <name type="scientific">Lates japonicus</name>
    <name type="common">Japanese lates</name>
    <dbReference type="NCBI Taxonomy" id="270547"/>
    <lineage>
        <taxon>Eukaryota</taxon>
        <taxon>Metazoa</taxon>
        <taxon>Chordata</taxon>
        <taxon>Craniata</taxon>
        <taxon>Vertebrata</taxon>
        <taxon>Euteleostomi</taxon>
        <taxon>Actinopterygii</taxon>
        <taxon>Neopterygii</taxon>
        <taxon>Teleostei</taxon>
        <taxon>Neoteleostei</taxon>
        <taxon>Acanthomorphata</taxon>
        <taxon>Carangaria</taxon>
        <taxon>Carangaria incertae sedis</taxon>
        <taxon>Centropomidae</taxon>
        <taxon>Lates</taxon>
    </lineage>
</organism>
<evidence type="ECO:0000313" key="2">
    <source>
        <dbReference type="Proteomes" id="UP001279410"/>
    </source>
</evidence>
<reference evidence="1" key="1">
    <citation type="submission" date="2022-08" db="EMBL/GenBank/DDBJ databases">
        <title>Genome sequencing of akame (Lates japonicus).</title>
        <authorList>
            <person name="Hashiguchi Y."/>
            <person name="Takahashi H."/>
        </authorList>
    </citation>
    <scope>NUCLEOTIDE SEQUENCE</scope>
    <source>
        <strain evidence="1">Kochi</strain>
    </source>
</reference>
<name>A0AAD3MAP9_LATJO</name>
<dbReference type="Proteomes" id="UP001279410">
    <property type="component" value="Unassembled WGS sequence"/>
</dbReference>
<protein>
    <submittedName>
        <fullName evidence="1">Apolipoprotein D-like isoform X1</fullName>
    </submittedName>
</protein>
<feature type="non-terminal residue" evidence="1">
    <location>
        <position position="51"/>
    </location>
</feature>
<evidence type="ECO:0000313" key="1">
    <source>
        <dbReference type="EMBL" id="GLD50893.1"/>
    </source>
</evidence>
<comment type="caution">
    <text evidence="1">The sequence shown here is derived from an EMBL/GenBank/DDBJ whole genome shotgun (WGS) entry which is preliminary data.</text>
</comment>
<sequence length="51" mass="5465">MKFKKEGCGEKMNASQVISLTLLSVLAASAQVIMPGRCPKPAVQKNFDAAR</sequence>
<dbReference type="EMBL" id="BRZM01000010">
    <property type="protein sequence ID" value="GLD50893.1"/>
    <property type="molecule type" value="Genomic_DNA"/>
</dbReference>
<dbReference type="AlphaFoldDB" id="A0AAD3MAP9"/>
<keyword evidence="2" id="KW-1185">Reference proteome</keyword>
<accession>A0AAD3MAP9</accession>